<name>A0A7C1M7J5_UNCAE</name>
<dbReference type="EMBL" id="DRFT01000069">
    <property type="protein sequence ID" value="HDZ49776.1"/>
    <property type="molecule type" value="Genomic_DNA"/>
</dbReference>
<comment type="caution">
    <text evidence="1">The sequence shown here is derived from an EMBL/GenBank/DDBJ whole genome shotgun (WGS) entry which is preliminary data.</text>
</comment>
<sequence>MADYSQLIMGEAIKEIDRRLVDKCPKYQRCSAPLCPLDPDIDKRFYIKGDPICSLPVEELIIILNRRFKKQYREFAKVCLEKEVRFRPFKAVQEKKKKHPKYEQLQMKIFTDMG</sequence>
<protein>
    <submittedName>
        <fullName evidence="1">Uncharacterized protein</fullName>
    </submittedName>
</protein>
<organism evidence="1">
    <name type="scientific">Aerophobetes bacterium</name>
    <dbReference type="NCBI Taxonomy" id="2030807"/>
    <lineage>
        <taxon>Bacteria</taxon>
        <taxon>Candidatus Aerophobota</taxon>
    </lineage>
</organism>
<dbReference type="Proteomes" id="UP000885667">
    <property type="component" value="Unassembled WGS sequence"/>
</dbReference>
<evidence type="ECO:0000313" key="1">
    <source>
        <dbReference type="EMBL" id="HDZ49776.1"/>
    </source>
</evidence>
<accession>A0A7C1M7J5</accession>
<proteinExistence type="predicted"/>
<reference evidence="1" key="1">
    <citation type="journal article" date="2020" name="mSystems">
        <title>Genome- and Community-Level Interaction Insights into Carbon Utilization and Element Cycling Functions of Hydrothermarchaeota in Hydrothermal Sediment.</title>
        <authorList>
            <person name="Zhou Z."/>
            <person name="Liu Y."/>
            <person name="Xu W."/>
            <person name="Pan J."/>
            <person name="Luo Z.H."/>
            <person name="Li M."/>
        </authorList>
    </citation>
    <scope>NUCLEOTIDE SEQUENCE [LARGE SCALE GENOMIC DNA]</scope>
    <source>
        <strain evidence="1">HyVt-329</strain>
    </source>
</reference>
<gene>
    <name evidence="1" type="ORF">ENH69_00990</name>
</gene>
<dbReference type="AlphaFoldDB" id="A0A7C1M7J5"/>